<evidence type="ECO:0000313" key="3">
    <source>
        <dbReference type="Proteomes" id="UP000331127"/>
    </source>
</evidence>
<proteinExistence type="predicted"/>
<organism evidence="2 3">
    <name type="scientific">Acrocarpospora macrocephala</name>
    <dbReference type="NCBI Taxonomy" id="150177"/>
    <lineage>
        <taxon>Bacteria</taxon>
        <taxon>Bacillati</taxon>
        <taxon>Actinomycetota</taxon>
        <taxon>Actinomycetes</taxon>
        <taxon>Streptosporangiales</taxon>
        <taxon>Streptosporangiaceae</taxon>
        <taxon>Acrocarpospora</taxon>
    </lineage>
</organism>
<accession>A0A5M3WNP4</accession>
<evidence type="ECO:0000256" key="1">
    <source>
        <dbReference type="SAM" id="MobiDB-lite"/>
    </source>
</evidence>
<feature type="compositionally biased region" description="Polar residues" evidence="1">
    <location>
        <begin position="91"/>
        <end position="102"/>
    </location>
</feature>
<dbReference type="AlphaFoldDB" id="A0A5M3WNP4"/>
<dbReference type="EMBL" id="BLAE01000020">
    <property type="protein sequence ID" value="GES10226.1"/>
    <property type="molecule type" value="Genomic_DNA"/>
</dbReference>
<feature type="compositionally biased region" description="Low complexity" evidence="1">
    <location>
        <begin position="69"/>
        <end position="86"/>
    </location>
</feature>
<sequence length="115" mass="11384">METGRSTTDRADSTGAPVASTALSDTASPPAPASRSRSIDAPPACRHTSPQESGDQPLPAVSSPAKGTACNAASSSAGCNPNSPAPLTCSGKLSSANTSPSEPRQAARRPWNAGP</sequence>
<dbReference type="Proteomes" id="UP000331127">
    <property type="component" value="Unassembled WGS sequence"/>
</dbReference>
<name>A0A5M3WNP4_9ACTN</name>
<keyword evidence="3" id="KW-1185">Reference proteome</keyword>
<protein>
    <submittedName>
        <fullName evidence="2">Uncharacterized protein</fullName>
    </submittedName>
</protein>
<feature type="compositionally biased region" description="Low complexity" evidence="1">
    <location>
        <begin position="19"/>
        <end position="44"/>
    </location>
</feature>
<feature type="region of interest" description="Disordered" evidence="1">
    <location>
        <begin position="1"/>
        <end position="115"/>
    </location>
</feature>
<evidence type="ECO:0000313" key="2">
    <source>
        <dbReference type="EMBL" id="GES10226.1"/>
    </source>
</evidence>
<reference evidence="2 3" key="1">
    <citation type="submission" date="2019-10" db="EMBL/GenBank/DDBJ databases">
        <title>Whole genome shotgun sequence of Acrocarpospora macrocephala NBRC 16266.</title>
        <authorList>
            <person name="Ichikawa N."/>
            <person name="Kimura A."/>
            <person name="Kitahashi Y."/>
            <person name="Komaki H."/>
            <person name="Oguchi A."/>
        </authorList>
    </citation>
    <scope>NUCLEOTIDE SEQUENCE [LARGE SCALE GENOMIC DNA]</scope>
    <source>
        <strain evidence="2 3">NBRC 16266</strain>
    </source>
</reference>
<comment type="caution">
    <text evidence="2">The sequence shown here is derived from an EMBL/GenBank/DDBJ whole genome shotgun (WGS) entry which is preliminary data.</text>
</comment>
<gene>
    <name evidence="2" type="ORF">Amac_038230</name>
</gene>